<dbReference type="PANTHER" id="PTHR10625:SF10">
    <property type="entry name" value="HISTONE DEACETYLASE HDAC1"/>
    <property type="match status" value="1"/>
</dbReference>
<evidence type="ECO:0000313" key="9">
    <source>
        <dbReference type="Proteomes" id="UP001575181"/>
    </source>
</evidence>
<comment type="caution">
    <text evidence="8">The sequence shown here is derived from an EMBL/GenBank/DDBJ whole genome shotgun (WGS) entry which is preliminary data.</text>
</comment>
<sequence length="399" mass="43731">MSGPAVFFGAARYRRRSYNDNHPLGIPRVSLTIDLLQAYGALPEAEYQESRPAADCELAWFHTEEYLRAARRIDASGRASAEDRKRYNLGNLENPVFADFFTTAATATGASIQAAEAVLAGRIGFNPAGGMHHAAPHQARGFCYFNDPVLGILRLRREGWRVLYVDLDAHHGDGVEEAFAGDPEVFTLSLHMGTDRAYPFTGGGLEDRGRGPGAGFSLNLPMPTGAHDDDYRAAFGGIWGPITDRFQPDAVVLQAGTDILLPDPLSRFRISTQTFLEMTARIQADAAPRLLVTGGGGYHPLALARCWAGLWAQLSGRDLPVALPEAGRAHMEAVDWDLDDEEEDWFDELFRSRLDPPQPGPVKPEVTEALDRLRRHHPYLQRPAPTPGATVANPEPVSE</sequence>
<dbReference type="RefSeq" id="WP_373654634.1">
    <property type="nucleotide sequence ID" value="NZ_JBGUAW010000002.1"/>
</dbReference>
<dbReference type="InterPro" id="IPR000286">
    <property type="entry name" value="HDACs"/>
</dbReference>
<feature type="domain" description="Histone deacetylase" evidence="7">
    <location>
        <begin position="22"/>
        <end position="313"/>
    </location>
</feature>
<keyword evidence="5" id="KW-0378">Hydrolase</keyword>
<evidence type="ECO:0000313" key="8">
    <source>
        <dbReference type="EMBL" id="MFA9459849.1"/>
    </source>
</evidence>
<dbReference type="PRINTS" id="PR01271">
    <property type="entry name" value="HISDACETLASE"/>
</dbReference>
<dbReference type="InterPro" id="IPR023801">
    <property type="entry name" value="His_deacetylse_dom"/>
</dbReference>
<accession>A0ABV4TT95</accession>
<dbReference type="Proteomes" id="UP001575181">
    <property type="component" value="Unassembled WGS sequence"/>
</dbReference>
<dbReference type="PANTHER" id="PTHR10625">
    <property type="entry name" value="HISTONE DEACETYLASE HDAC1-RELATED"/>
    <property type="match status" value="1"/>
</dbReference>
<dbReference type="PRINTS" id="PR01270">
    <property type="entry name" value="HDASUPER"/>
</dbReference>
<dbReference type="InterPro" id="IPR037138">
    <property type="entry name" value="His_deacetylse_dom_sf"/>
</dbReference>
<proteinExistence type="inferred from homology"/>
<protein>
    <recommendedName>
        <fullName evidence="3">Acetoin utilization protein AcuC</fullName>
    </recommendedName>
</protein>
<comment type="similarity">
    <text evidence="2">Belongs to the histone deacetylase family.</text>
</comment>
<evidence type="ECO:0000256" key="1">
    <source>
        <dbReference type="ARBA" id="ARBA00005101"/>
    </source>
</evidence>
<keyword evidence="9" id="KW-1185">Reference proteome</keyword>
<keyword evidence="4" id="KW-0006">Acetoin catabolism</keyword>
<comment type="pathway">
    <text evidence="1">Ketone degradation; acetoin degradation.</text>
</comment>
<evidence type="ECO:0000256" key="6">
    <source>
        <dbReference type="SAM" id="MobiDB-lite"/>
    </source>
</evidence>
<dbReference type="InterPro" id="IPR003084">
    <property type="entry name" value="HDAC_I/II"/>
</dbReference>
<evidence type="ECO:0000256" key="3">
    <source>
        <dbReference type="ARBA" id="ARBA00020218"/>
    </source>
</evidence>
<dbReference type="SUPFAM" id="SSF52768">
    <property type="entry name" value="Arginase/deacetylase"/>
    <property type="match status" value="1"/>
</dbReference>
<reference evidence="8 9" key="1">
    <citation type="submission" date="2024-08" db="EMBL/GenBank/DDBJ databases">
        <title>Whole-genome sequencing of halo(alkali)philic microorganisms from hypersaline lakes.</title>
        <authorList>
            <person name="Sorokin D.Y."/>
            <person name="Merkel A.Y."/>
            <person name="Messina E."/>
            <person name="Yakimov M."/>
        </authorList>
    </citation>
    <scope>NUCLEOTIDE SEQUENCE [LARGE SCALE GENOMIC DNA]</scope>
    <source>
        <strain evidence="8 9">Cl-TMA</strain>
    </source>
</reference>
<evidence type="ECO:0000256" key="2">
    <source>
        <dbReference type="ARBA" id="ARBA00005947"/>
    </source>
</evidence>
<evidence type="ECO:0000256" key="4">
    <source>
        <dbReference type="ARBA" id="ARBA00022627"/>
    </source>
</evidence>
<dbReference type="CDD" id="cd09994">
    <property type="entry name" value="HDAC_AcuC_like"/>
    <property type="match status" value="1"/>
</dbReference>
<gene>
    <name evidence="8" type="ORF">ACERLL_03310</name>
</gene>
<dbReference type="InterPro" id="IPR003085">
    <property type="entry name" value="AcuC"/>
</dbReference>
<organism evidence="8 9">
    <name type="scientific">Thiohalorhabdus methylotrophus</name>
    <dbReference type="NCBI Taxonomy" id="3242694"/>
    <lineage>
        <taxon>Bacteria</taxon>
        <taxon>Pseudomonadati</taxon>
        <taxon>Pseudomonadota</taxon>
        <taxon>Gammaproteobacteria</taxon>
        <taxon>Thiohalorhabdales</taxon>
        <taxon>Thiohalorhabdaceae</taxon>
        <taxon>Thiohalorhabdus</taxon>
    </lineage>
</organism>
<dbReference type="EMBL" id="JBGUAW010000002">
    <property type="protein sequence ID" value="MFA9459849.1"/>
    <property type="molecule type" value="Genomic_DNA"/>
</dbReference>
<name>A0ABV4TT95_9GAMM</name>
<dbReference type="Gene3D" id="3.40.800.20">
    <property type="entry name" value="Histone deacetylase domain"/>
    <property type="match status" value="1"/>
</dbReference>
<dbReference type="Pfam" id="PF00850">
    <property type="entry name" value="Hist_deacetyl"/>
    <property type="match status" value="1"/>
</dbReference>
<evidence type="ECO:0000256" key="5">
    <source>
        <dbReference type="ARBA" id="ARBA00022801"/>
    </source>
</evidence>
<dbReference type="InterPro" id="IPR023696">
    <property type="entry name" value="Ureohydrolase_dom_sf"/>
</dbReference>
<feature type="region of interest" description="Disordered" evidence="6">
    <location>
        <begin position="374"/>
        <end position="399"/>
    </location>
</feature>
<evidence type="ECO:0000259" key="7">
    <source>
        <dbReference type="Pfam" id="PF00850"/>
    </source>
</evidence>